<name>A0AAF0YD45_9TREE</name>
<evidence type="ECO:0000256" key="1">
    <source>
        <dbReference type="SAM" id="Coils"/>
    </source>
</evidence>
<evidence type="ECO:0000313" key="2">
    <source>
        <dbReference type="EMBL" id="WOO84530.1"/>
    </source>
</evidence>
<sequence length="146" mass="16012">MPPPNKLRPIHPAVDNTSELRCLLSTVVASQANITALAEKLAALEESHDALKTEHEALKADVAALKAAGNARVAESQRFFVTLDEVAIVLSHRLFRASREDDNGAELWNLCLRLQPARLRAVLEALAKAELVQPTPDQRVMLGLFM</sequence>
<dbReference type="EMBL" id="CP086719">
    <property type="protein sequence ID" value="WOO84530.1"/>
    <property type="molecule type" value="Genomic_DNA"/>
</dbReference>
<keyword evidence="3" id="KW-1185">Reference proteome</keyword>
<accession>A0AAF0YD45</accession>
<dbReference type="Proteomes" id="UP000827549">
    <property type="component" value="Chromosome 6"/>
</dbReference>
<feature type="coiled-coil region" evidence="1">
    <location>
        <begin position="27"/>
        <end position="68"/>
    </location>
</feature>
<evidence type="ECO:0000313" key="3">
    <source>
        <dbReference type="Proteomes" id="UP000827549"/>
    </source>
</evidence>
<dbReference type="AlphaFoldDB" id="A0AAF0YD45"/>
<reference evidence="2" key="1">
    <citation type="submission" date="2023-10" db="EMBL/GenBank/DDBJ databases">
        <authorList>
            <person name="Noh H."/>
        </authorList>
    </citation>
    <scope>NUCLEOTIDE SEQUENCE</scope>
    <source>
        <strain evidence="2">DUCC4014</strain>
    </source>
</reference>
<keyword evidence="1" id="KW-0175">Coiled coil</keyword>
<dbReference type="GeneID" id="87811217"/>
<gene>
    <name evidence="2" type="ORF">LOC62_06G008047</name>
</gene>
<dbReference type="RefSeq" id="XP_062630556.1">
    <property type="nucleotide sequence ID" value="XM_062774572.1"/>
</dbReference>
<protein>
    <submittedName>
        <fullName evidence="2">Uncharacterized protein</fullName>
    </submittedName>
</protein>
<organism evidence="2 3">
    <name type="scientific">Vanrija pseudolonga</name>
    <dbReference type="NCBI Taxonomy" id="143232"/>
    <lineage>
        <taxon>Eukaryota</taxon>
        <taxon>Fungi</taxon>
        <taxon>Dikarya</taxon>
        <taxon>Basidiomycota</taxon>
        <taxon>Agaricomycotina</taxon>
        <taxon>Tremellomycetes</taxon>
        <taxon>Trichosporonales</taxon>
        <taxon>Trichosporonaceae</taxon>
        <taxon>Vanrija</taxon>
    </lineage>
</organism>
<proteinExistence type="predicted"/>